<dbReference type="InParanoid" id="A0A0C3GRT0"/>
<protein>
    <recommendedName>
        <fullName evidence="4">non-reducing end alpha-L-arabinofuranosidase</fullName>
        <ecNumber evidence="4">3.2.1.55</ecNumber>
    </recommendedName>
</protein>
<dbReference type="GO" id="GO:0046373">
    <property type="term" value="P:L-arabinose metabolic process"/>
    <property type="evidence" value="ECO:0007669"/>
    <property type="project" value="InterPro"/>
</dbReference>
<dbReference type="PANTHER" id="PTHR31776">
    <property type="entry name" value="ALPHA-L-ARABINOFURANOSIDASE 1"/>
    <property type="match status" value="1"/>
</dbReference>
<feature type="chain" id="PRO_5002177820" description="non-reducing end alpha-L-arabinofuranosidase" evidence="8">
    <location>
        <begin position="25"/>
        <end position="629"/>
    </location>
</feature>
<dbReference type="GO" id="GO:0031222">
    <property type="term" value="P:arabinan catabolic process"/>
    <property type="evidence" value="ECO:0007669"/>
    <property type="project" value="UniProtKB-UniPathway"/>
</dbReference>
<sequence>MKILNKWLISLALIASGLSPLVSSATLTVSKTNGNASSPLLYGIMFEDINHSGDGGFHGQLLQNNGFQGTDPGLTAYAAVGKVTISQDKSNPVSSTITSSLKVAVPSGTTGMVGFSSAGYDGVPVLAQEYVSYFYVKGLYSGTMEVQLVGSSSGKVYASKSVTISSITSAFTYITVNLQSEASPDGNNQFQILFDASKVHGSSLSFGLPQLFPPTYHGRYNRLRDDAARFLAEIEPSFLRFPGGNNLEGASPADRWKWNNTIGPVANRPGRQGDWTYPNTDALGLDEYLQWCEDMGMTPVLAVWSGLTLGGGGIVTGNALEPYVEEVLNELEYVLGSTNTKYGALRAKNGYPNPWPVQHIEVGNEDNLGGGCGSYAARFTKIYDAVHAQYPKLTVIASTTSKSCLPATLPEGVWTDIHHYLKPDSFVSLFNEWDNWSRTHPIFVGEYASTHSNTGAKTHYTNMQGSCGEAVYMIGLERNSDIVKMASYAPLMEHFNMDDWSPNLMGLDSTPGSLTGSTSYYVQKMFSTNRGTTVLPVNSDNKFGPLYWVASNNGSTYYVKLANYGGSSESVTVKIADTTSGQLQMLSGGEETSNLPNNVSITTQTSSISGHGSFNFDVPAWGVAVLAVS</sequence>
<dbReference type="SUPFAM" id="SSF51445">
    <property type="entry name" value="(Trans)glycosidases"/>
    <property type="match status" value="1"/>
</dbReference>
<feature type="domain" description="Alpha-L-arabinofuranosidase C-terminal" evidence="9">
    <location>
        <begin position="445"/>
        <end position="622"/>
    </location>
</feature>
<evidence type="ECO:0000256" key="8">
    <source>
        <dbReference type="SAM" id="SignalP"/>
    </source>
</evidence>
<gene>
    <name evidence="10" type="ORF">OIDMADRAFT_45859</name>
</gene>
<evidence type="ECO:0000256" key="6">
    <source>
        <dbReference type="ARBA" id="ARBA00022801"/>
    </source>
</evidence>
<dbReference type="EMBL" id="KN832891">
    <property type="protein sequence ID" value="KIM94054.1"/>
    <property type="molecule type" value="Genomic_DNA"/>
</dbReference>
<dbReference type="PANTHER" id="PTHR31776:SF0">
    <property type="entry name" value="ALPHA-L-ARABINOFURANOSIDASE 1"/>
    <property type="match status" value="1"/>
</dbReference>
<dbReference type="STRING" id="913774.A0A0C3GRT0"/>
<dbReference type="SMART" id="SM00813">
    <property type="entry name" value="Alpha-L-AF_C"/>
    <property type="match status" value="1"/>
</dbReference>
<evidence type="ECO:0000256" key="2">
    <source>
        <dbReference type="ARBA" id="ARBA00004834"/>
    </source>
</evidence>
<dbReference type="Proteomes" id="UP000054321">
    <property type="component" value="Unassembled WGS sequence"/>
</dbReference>
<dbReference type="InterPro" id="IPR010720">
    <property type="entry name" value="Alpha-L-AF_C"/>
</dbReference>
<reference evidence="11" key="2">
    <citation type="submission" date="2015-01" db="EMBL/GenBank/DDBJ databases">
        <title>Evolutionary Origins and Diversification of the Mycorrhizal Mutualists.</title>
        <authorList>
            <consortium name="DOE Joint Genome Institute"/>
            <consortium name="Mycorrhizal Genomics Consortium"/>
            <person name="Kohler A."/>
            <person name="Kuo A."/>
            <person name="Nagy L.G."/>
            <person name="Floudas D."/>
            <person name="Copeland A."/>
            <person name="Barry K.W."/>
            <person name="Cichocki N."/>
            <person name="Veneault-Fourrey C."/>
            <person name="LaButti K."/>
            <person name="Lindquist E.A."/>
            <person name="Lipzen A."/>
            <person name="Lundell T."/>
            <person name="Morin E."/>
            <person name="Murat C."/>
            <person name="Riley R."/>
            <person name="Ohm R."/>
            <person name="Sun H."/>
            <person name="Tunlid A."/>
            <person name="Henrissat B."/>
            <person name="Grigoriev I.V."/>
            <person name="Hibbett D.S."/>
            <person name="Martin F."/>
        </authorList>
    </citation>
    <scope>NUCLEOTIDE SEQUENCE [LARGE SCALE GENOMIC DNA]</scope>
    <source>
        <strain evidence="11">Zn</strain>
    </source>
</reference>
<evidence type="ECO:0000256" key="7">
    <source>
        <dbReference type="ARBA" id="ARBA00023180"/>
    </source>
</evidence>
<evidence type="ECO:0000256" key="4">
    <source>
        <dbReference type="ARBA" id="ARBA00012670"/>
    </source>
</evidence>
<evidence type="ECO:0000256" key="3">
    <source>
        <dbReference type="ARBA" id="ARBA00007186"/>
    </source>
</evidence>
<keyword evidence="6 10" id="KW-0378">Hydrolase</keyword>
<dbReference type="EC" id="3.2.1.55" evidence="4"/>
<accession>A0A0C3GRT0</accession>
<dbReference type="AlphaFoldDB" id="A0A0C3GRT0"/>
<feature type="signal peptide" evidence="8">
    <location>
        <begin position="1"/>
        <end position="24"/>
    </location>
</feature>
<comment type="catalytic activity">
    <reaction evidence="1">
        <text>Hydrolysis of terminal non-reducing alpha-L-arabinofuranoside residues in alpha-L-arabinosides.</text>
        <dbReference type="EC" id="3.2.1.55"/>
    </reaction>
</comment>
<dbReference type="InterPro" id="IPR051563">
    <property type="entry name" value="Glycosyl_Hydrolase_51"/>
</dbReference>
<evidence type="ECO:0000256" key="1">
    <source>
        <dbReference type="ARBA" id="ARBA00001462"/>
    </source>
</evidence>
<dbReference type="Gene3D" id="3.20.20.80">
    <property type="entry name" value="Glycosidases"/>
    <property type="match status" value="1"/>
</dbReference>
<keyword evidence="5 8" id="KW-0732">Signal</keyword>
<evidence type="ECO:0000259" key="9">
    <source>
        <dbReference type="SMART" id="SM00813"/>
    </source>
</evidence>
<evidence type="ECO:0000313" key="11">
    <source>
        <dbReference type="Proteomes" id="UP000054321"/>
    </source>
</evidence>
<keyword evidence="11" id="KW-1185">Reference proteome</keyword>
<dbReference type="InterPro" id="IPR055235">
    <property type="entry name" value="ASD1_cat"/>
</dbReference>
<dbReference type="HOGENOM" id="CLU_010060_1_1_1"/>
<name>A0A0C3GRT0_OIDMZ</name>
<keyword evidence="7" id="KW-0325">Glycoprotein</keyword>
<comment type="pathway">
    <text evidence="2">Glycan metabolism; L-arabinan degradation.</text>
</comment>
<dbReference type="Pfam" id="PF22848">
    <property type="entry name" value="ASD1_dom"/>
    <property type="match status" value="1"/>
</dbReference>
<dbReference type="InterPro" id="IPR017853">
    <property type="entry name" value="GH"/>
</dbReference>
<comment type="similarity">
    <text evidence="3">Belongs to the glycosyl hydrolase 51 family.</text>
</comment>
<dbReference type="Pfam" id="PF06964">
    <property type="entry name" value="Alpha-L-AF_C"/>
    <property type="match status" value="1"/>
</dbReference>
<dbReference type="UniPathway" id="UPA00667"/>
<organism evidence="10 11">
    <name type="scientific">Oidiodendron maius (strain Zn)</name>
    <dbReference type="NCBI Taxonomy" id="913774"/>
    <lineage>
        <taxon>Eukaryota</taxon>
        <taxon>Fungi</taxon>
        <taxon>Dikarya</taxon>
        <taxon>Ascomycota</taxon>
        <taxon>Pezizomycotina</taxon>
        <taxon>Leotiomycetes</taxon>
        <taxon>Leotiomycetes incertae sedis</taxon>
        <taxon>Myxotrichaceae</taxon>
        <taxon>Oidiodendron</taxon>
    </lineage>
</organism>
<dbReference type="GO" id="GO:0046556">
    <property type="term" value="F:alpha-L-arabinofuranosidase activity"/>
    <property type="evidence" value="ECO:0007669"/>
    <property type="project" value="UniProtKB-EC"/>
</dbReference>
<evidence type="ECO:0000256" key="5">
    <source>
        <dbReference type="ARBA" id="ARBA00022729"/>
    </source>
</evidence>
<dbReference type="OrthoDB" id="406864at2759"/>
<reference evidence="10 11" key="1">
    <citation type="submission" date="2014-04" db="EMBL/GenBank/DDBJ databases">
        <authorList>
            <consortium name="DOE Joint Genome Institute"/>
            <person name="Kuo A."/>
            <person name="Martino E."/>
            <person name="Perotto S."/>
            <person name="Kohler A."/>
            <person name="Nagy L.G."/>
            <person name="Floudas D."/>
            <person name="Copeland A."/>
            <person name="Barry K.W."/>
            <person name="Cichocki N."/>
            <person name="Veneault-Fourrey C."/>
            <person name="LaButti K."/>
            <person name="Lindquist E.A."/>
            <person name="Lipzen A."/>
            <person name="Lundell T."/>
            <person name="Morin E."/>
            <person name="Murat C."/>
            <person name="Sun H."/>
            <person name="Tunlid A."/>
            <person name="Henrissat B."/>
            <person name="Grigoriev I.V."/>
            <person name="Hibbett D.S."/>
            <person name="Martin F."/>
            <person name="Nordberg H.P."/>
            <person name="Cantor M.N."/>
            <person name="Hua S.X."/>
        </authorList>
    </citation>
    <scope>NUCLEOTIDE SEQUENCE [LARGE SCALE GENOMIC DNA]</scope>
    <source>
        <strain evidence="10 11">Zn</strain>
    </source>
</reference>
<evidence type="ECO:0000313" key="10">
    <source>
        <dbReference type="EMBL" id="KIM94054.1"/>
    </source>
</evidence>
<proteinExistence type="inferred from homology"/>